<dbReference type="AlphaFoldDB" id="A0A381NVL4"/>
<dbReference type="InterPro" id="IPR007698">
    <property type="entry name" value="AlaDH/PNT_NAD(H)-bd"/>
</dbReference>
<accession>A0A381NVL4</accession>
<keyword evidence="6" id="KW-0560">Oxidoreductase</keyword>
<evidence type="ECO:0000256" key="2">
    <source>
        <dbReference type="ARBA" id="ARBA00011245"/>
    </source>
</evidence>
<evidence type="ECO:0000256" key="8">
    <source>
        <dbReference type="ARBA" id="ARBA00033228"/>
    </source>
</evidence>
<protein>
    <recommendedName>
        <fullName evidence="4">Saccharopine dehydrogenase [NAD(+), L-lysine-forming]</fullName>
        <ecNumber evidence="3">1.5.1.7</ecNumber>
    </recommendedName>
    <alternativeName>
        <fullName evidence="8">Lysine--2-oxoglutarate reductase</fullName>
    </alternativeName>
</protein>
<name>A0A381NVL4_9ZZZZ</name>
<comment type="subunit">
    <text evidence="2">Monomer.</text>
</comment>
<evidence type="ECO:0000259" key="10">
    <source>
        <dbReference type="SMART" id="SM01002"/>
    </source>
</evidence>
<evidence type="ECO:0000256" key="1">
    <source>
        <dbReference type="ARBA" id="ARBA00004884"/>
    </source>
</evidence>
<dbReference type="UniPathway" id="UPA00033">
    <property type="reaction ID" value="UER00034"/>
</dbReference>
<comment type="pathway">
    <text evidence="1">Amino-acid biosynthesis; L-lysine biosynthesis via AAA pathway; L-lysine from L-alpha-aminoadipate (fungal route): step 3/3.</text>
</comment>
<keyword evidence="7" id="KW-1015">Disulfide bond</keyword>
<dbReference type="Gene3D" id="3.40.50.720">
    <property type="entry name" value="NAD(P)-binding Rossmann-like Domain"/>
    <property type="match status" value="1"/>
</dbReference>
<evidence type="ECO:0000256" key="5">
    <source>
        <dbReference type="ARBA" id="ARBA00022605"/>
    </source>
</evidence>
<reference evidence="11" key="1">
    <citation type="submission" date="2018-05" db="EMBL/GenBank/DDBJ databases">
        <authorList>
            <person name="Lanie J.A."/>
            <person name="Ng W.-L."/>
            <person name="Kazmierczak K.M."/>
            <person name="Andrzejewski T.M."/>
            <person name="Davidsen T.M."/>
            <person name="Wayne K.J."/>
            <person name="Tettelin H."/>
            <person name="Glass J.I."/>
            <person name="Rusch D."/>
            <person name="Podicherti R."/>
            <person name="Tsui H.-C.T."/>
            <person name="Winkler M.E."/>
        </authorList>
    </citation>
    <scope>NUCLEOTIDE SEQUENCE</scope>
</reference>
<gene>
    <name evidence="11" type="ORF">METZ01_LOCUS11505</name>
</gene>
<comment type="catalytic activity">
    <reaction evidence="9">
        <text>L-saccharopine + NAD(+) + H2O = L-lysine + 2-oxoglutarate + NADH + H(+)</text>
        <dbReference type="Rhea" id="RHEA:12440"/>
        <dbReference type="ChEBI" id="CHEBI:15377"/>
        <dbReference type="ChEBI" id="CHEBI:15378"/>
        <dbReference type="ChEBI" id="CHEBI:16810"/>
        <dbReference type="ChEBI" id="CHEBI:32551"/>
        <dbReference type="ChEBI" id="CHEBI:57540"/>
        <dbReference type="ChEBI" id="CHEBI:57945"/>
        <dbReference type="ChEBI" id="CHEBI:57951"/>
        <dbReference type="EC" id="1.5.1.7"/>
    </reaction>
</comment>
<sequence length="366" mass="42205">MDIVCQTSDIRCFSDIEYKKYNIKIVDNLDDRDIIFGIKEVPIKNLIKNKTYFFFSHTIKKQPQNEKLLKEGIKKKIKLIDYECLIENNLRIIAFGKYAGIAGSYNSLLAYGIKTKKFYLKSLSKFKAYKNLKNKIKNIKINEAFKILIIGNGKVANGATELLDLLKIKKINTSNYINKEYSYPVYCQLEVTDYMKKSDDTSFVENEYFNNPKLFKSNFYKYSNATDILINAAYWDPKSPKLFEEDFIMNKNFKTKVIGDISCDINGAIPCTKKASTIKDPFYDYNSKTKNIEKAFNNKSNITIMAVDNLPSELPKDSSKFFGEILIKKIIPLISSAKRSSIIENATIIKNGQLTPKYDYLADYIK</sequence>
<dbReference type="EC" id="1.5.1.7" evidence="3"/>
<dbReference type="PIRSF" id="PIRSF018250">
    <property type="entry name" value="Saccharopine_DH_Lys"/>
    <property type="match status" value="1"/>
</dbReference>
<evidence type="ECO:0000256" key="7">
    <source>
        <dbReference type="ARBA" id="ARBA00023157"/>
    </source>
</evidence>
<dbReference type="PANTHER" id="PTHR11133:SF22">
    <property type="entry name" value="ALPHA-AMINOADIPIC SEMIALDEHYDE SYNTHASE, MITOCHONDRIAL"/>
    <property type="match status" value="1"/>
</dbReference>
<dbReference type="EMBL" id="UINC01000632">
    <property type="protein sequence ID" value="SUZ58651.1"/>
    <property type="molecule type" value="Genomic_DNA"/>
</dbReference>
<dbReference type="PANTHER" id="PTHR11133">
    <property type="entry name" value="SACCHAROPINE DEHYDROGENASE"/>
    <property type="match status" value="1"/>
</dbReference>
<dbReference type="SMART" id="SM01002">
    <property type="entry name" value="AlaDh_PNT_C"/>
    <property type="match status" value="1"/>
</dbReference>
<dbReference type="InterPro" id="IPR027281">
    <property type="entry name" value="Lys1"/>
</dbReference>
<evidence type="ECO:0000256" key="9">
    <source>
        <dbReference type="ARBA" id="ARBA00047860"/>
    </source>
</evidence>
<evidence type="ECO:0000256" key="6">
    <source>
        <dbReference type="ARBA" id="ARBA00023002"/>
    </source>
</evidence>
<dbReference type="SUPFAM" id="SSF52283">
    <property type="entry name" value="Formate/glycerate dehydrogenase catalytic domain-like"/>
    <property type="match status" value="1"/>
</dbReference>
<keyword evidence="5" id="KW-0028">Amino-acid biosynthesis</keyword>
<dbReference type="Pfam" id="PF05222">
    <property type="entry name" value="AlaDh_PNT_N"/>
    <property type="match status" value="1"/>
</dbReference>
<dbReference type="GO" id="GO:0004754">
    <property type="term" value="F:saccharopine dehydrogenase (NAD+, L-lysine-forming) activity"/>
    <property type="evidence" value="ECO:0007669"/>
    <property type="project" value="UniProtKB-EC"/>
</dbReference>
<dbReference type="GO" id="GO:0019878">
    <property type="term" value="P:lysine biosynthetic process via aminoadipic acid"/>
    <property type="evidence" value="ECO:0007669"/>
    <property type="project" value="UniProtKB-UniPathway"/>
</dbReference>
<dbReference type="InterPro" id="IPR007886">
    <property type="entry name" value="AlaDH/PNT_N"/>
</dbReference>
<evidence type="ECO:0000256" key="3">
    <source>
        <dbReference type="ARBA" id="ARBA00012847"/>
    </source>
</evidence>
<organism evidence="11">
    <name type="scientific">marine metagenome</name>
    <dbReference type="NCBI Taxonomy" id="408172"/>
    <lineage>
        <taxon>unclassified sequences</taxon>
        <taxon>metagenomes</taxon>
        <taxon>ecological metagenomes</taxon>
    </lineage>
</organism>
<evidence type="ECO:0000256" key="4">
    <source>
        <dbReference type="ARBA" id="ARBA00021221"/>
    </source>
</evidence>
<dbReference type="Pfam" id="PF01262">
    <property type="entry name" value="AlaDh_PNT_C"/>
    <property type="match status" value="1"/>
</dbReference>
<proteinExistence type="predicted"/>
<dbReference type="InterPro" id="IPR051168">
    <property type="entry name" value="AASS"/>
</dbReference>
<evidence type="ECO:0000313" key="11">
    <source>
        <dbReference type="EMBL" id="SUZ58651.1"/>
    </source>
</evidence>
<feature type="domain" description="Alanine dehydrogenase/pyridine nucleotide transhydrogenase NAD(H)-binding" evidence="10">
    <location>
        <begin position="128"/>
        <end position="306"/>
    </location>
</feature>